<dbReference type="Proteomes" id="UP000076744">
    <property type="component" value="Unassembled WGS sequence"/>
</dbReference>
<dbReference type="RefSeq" id="XP_018703181.1">
    <property type="nucleotide sequence ID" value="XM_018849683.1"/>
</dbReference>
<evidence type="ECO:0000256" key="1">
    <source>
        <dbReference type="SAM" id="Phobius"/>
    </source>
</evidence>
<keyword evidence="3" id="KW-1185">Reference proteome</keyword>
<evidence type="ECO:0000313" key="3">
    <source>
        <dbReference type="Proteomes" id="UP000076744"/>
    </source>
</evidence>
<protein>
    <submittedName>
        <fullName evidence="2">Uncharacterized protein</fullName>
    </submittedName>
</protein>
<comment type="caution">
    <text evidence="2">The sequence shown here is derived from an EMBL/GenBank/DDBJ whole genome shotgun (WGS) entry which is preliminary data.</text>
</comment>
<feature type="transmembrane region" description="Helical" evidence="1">
    <location>
        <begin position="142"/>
        <end position="169"/>
    </location>
</feature>
<dbReference type="EMBL" id="AZHB01000015">
    <property type="protein sequence ID" value="OAA60068.1"/>
    <property type="molecule type" value="Genomic_DNA"/>
</dbReference>
<name>A0A167SYP2_CORFA</name>
<accession>A0A167SYP2</accession>
<feature type="transmembrane region" description="Helical" evidence="1">
    <location>
        <begin position="105"/>
        <end position="130"/>
    </location>
</feature>
<gene>
    <name evidence="2" type="ORF">ISF_06079</name>
</gene>
<sequence>MLSGSSNANAVRLLPTPELRHAVAACVLYSVISLAALVVTVFAFFRLRRKGLLGYGVWKLLRASTISFSLHCLIIVAFYALKFSFERSIDFAQTRIARKGVLESVYHAATLFHYFTQSLLFVTLVNFNAAPPTGKVEKVLQGMVYLLCSALKALAITIFVLNILTIIVTDTNTSEMSATDIFKLPLDGMMVGAVMIGIGCVLQKVSKCMPARLAVLSGILLLLCAVTQLSLTISTPSLDHMMSFHLPNVFRNGGTVIGALALLISASRQLGMNGSGARDKCDDGLD</sequence>
<proteinExistence type="predicted"/>
<dbReference type="AlphaFoldDB" id="A0A167SYP2"/>
<feature type="transmembrane region" description="Helical" evidence="1">
    <location>
        <begin position="66"/>
        <end position="85"/>
    </location>
</feature>
<keyword evidence="1" id="KW-1133">Transmembrane helix</keyword>
<keyword evidence="1" id="KW-0812">Transmembrane</keyword>
<feature type="transmembrane region" description="Helical" evidence="1">
    <location>
        <begin position="22"/>
        <end position="45"/>
    </location>
</feature>
<evidence type="ECO:0000313" key="2">
    <source>
        <dbReference type="EMBL" id="OAA60068.1"/>
    </source>
</evidence>
<feature type="transmembrane region" description="Helical" evidence="1">
    <location>
        <begin position="213"/>
        <end position="233"/>
    </location>
</feature>
<reference evidence="2 3" key="1">
    <citation type="journal article" date="2016" name="Genome Biol. Evol.">
        <title>Divergent and convergent evolution of fungal pathogenicity.</title>
        <authorList>
            <person name="Shang Y."/>
            <person name="Xiao G."/>
            <person name="Zheng P."/>
            <person name="Cen K."/>
            <person name="Zhan S."/>
            <person name="Wang C."/>
        </authorList>
    </citation>
    <scope>NUCLEOTIDE SEQUENCE [LARGE SCALE GENOMIC DNA]</scope>
    <source>
        <strain evidence="2 3">ARSEF 2679</strain>
    </source>
</reference>
<organism evidence="2 3">
    <name type="scientific">Cordyceps fumosorosea (strain ARSEF 2679)</name>
    <name type="common">Isaria fumosorosea</name>
    <dbReference type="NCBI Taxonomy" id="1081104"/>
    <lineage>
        <taxon>Eukaryota</taxon>
        <taxon>Fungi</taxon>
        <taxon>Dikarya</taxon>
        <taxon>Ascomycota</taxon>
        <taxon>Pezizomycotina</taxon>
        <taxon>Sordariomycetes</taxon>
        <taxon>Hypocreomycetidae</taxon>
        <taxon>Hypocreales</taxon>
        <taxon>Cordycipitaceae</taxon>
        <taxon>Cordyceps</taxon>
    </lineage>
</organism>
<keyword evidence="1" id="KW-0472">Membrane</keyword>
<dbReference type="GeneID" id="30022371"/>
<feature type="transmembrane region" description="Helical" evidence="1">
    <location>
        <begin position="253"/>
        <end position="270"/>
    </location>
</feature>